<feature type="transmembrane region" description="Helical" evidence="10">
    <location>
        <begin position="133"/>
        <end position="154"/>
    </location>
</feature>
<dbReference type="CDD" id="cd18595">
    <property type="entry name" value="ABC_6TM_MRP1_2_3_6_D1_like"/>
    <property type="match status" value="1"/>
</dbReference>
<keyword evidence="6" id="KW-0547">Nucleotide-binding</keyword>
<feature type="transmembrane region" description="Helical" evidence="10">
    <location>
        <begin position="336"/>
        <end position="357"/>
    </location>
</feature>
<dbReference type="FunFam" id="1.20.1560.10:FF:000063">
    <property type="entry name" value="Multidrug resistance protein ABC transporter"/>
    <property type="match status" value="1"/>
</dbReference>
<feature type="transmembrane region" description="Helical" evidence="10">
    <location>
        <begin position="394"/>
        <end position="412"/>
    </location>
</feature>
<accession>A0AAV2BBX4</accession>
<feature type="transmembrane region" description="Helical" evidence="10">
    <location>
        <begin position="71"/>
        <end position="93"/>
    </location>
</feature>
<feature type="transmembrane region" description="Helical" evidence="10">
    <location>
        <begin position="166"/>
        <end position="184"/>
    </location>
</feature>
<organism evidence="13 14">
    <name type="scientific">Larinioides sclopetarius</name>
    <dbReference type="NCBI Taxonomy" id="280406"/>
    <lineage>
        <taxon>Eukaryota</taxon>
        <taxon>Metazoa</taxon>
        <taxon>Ecdysozoa</taxon>
        <taxon>Arthropoda</taxon>
        <taxon>Chelicerata</taxon>
        <taxon>Arachnida</taxon>
        <taxon>Araneae</taxon>
        <taxon>Araneomorphae</taxon>
        <taxon>Entelegynae</taxon>
        <taxon>Araneoidea</taxon>
        <taxon>Araneidae</taxon>
        <taxon>Larinioides</taxon>
    </lineage>
</organism>
<dbReference type="Pfam" id="PF00005">
    <property type="entry name" value="ABC_tran"/>
    <property type="match status" value="2"/>
</dbReference>
<evidence type="ECO:0000256" key="1">
    <source>
        <dbReference type="ARBA" id="ARBA00004128"/>
    </source>
</evidence>
<keyword evidence="8 10" id="KW-1133">Transmembrane helix</keyword>
<keyword evidence="9 10" id="KW-0472">Membrane</keyword>
<feature type="domain" description="ABC transporter" evidence="11">
    <location>
        <begin position="1224"/>
        <end position="1458"/>
    </location>
</feature>
<keyword evidence="4 10" id="KW-0812">Transmembrane</keyword>
<evidence type="ECO:0000259" key="11">
    <source>
        <dbReference type="PROSITE" id="PS50893"/>
    </source>
</evidence>
<dbReference type="FunFam" id="3.40.50.300:FF:000997">
    <property type="entry name" value="Multidrug resistance-associated protein 1"/>
    <property type="match status" value="1"/>
</dbReference>
<name>A0AAV2BBX4_9ARAC</name>
<evidence type="ECO:0000256" key="8">
    <source>
        <dbReference type="ARBA" id="ARBA00022989"/>
    </source>
</evidence>
<sequence>MEGNFCNDKFWDLNQTWYNQVPEFSSCFEDTILVALPCLIYFVILFINLLLLPRPVASNPLPWTWLNTSKLIFSLCLFIMSCVWCGITIHDIYSNQNVPYSSLLSSCSKVAIFFLIILVMLQHRSCGVTTSVALSTFWLFFSLCSIILYRSAFLNYTIFKEDASRAIFILDMLFYPIIFIQLILSVFTDRKRFSSLQETNIMDDVSFLSNITFLWFMKYILKARKKLLVVEDLFFSTTYLTAKPLYATFEKQFKSYLLPGKHEDINLLWSLLKAFWPWIVGVVLIDTLFVILLLVPPLLLDRIIGFTTDDQFVWRGYLYAVLIFLTDFVGKMLSNNAVHLMILSGIQFQSSLMGALFRKNLAMANSARKDYDSGALMSLLTVDVKRIQWFTEQFSALFTVPFKIALIIYIMWQYIGISTLAGVAVIGILFPFSYYISRIGWKFNDKQMEVKDFRLKLMNEILNGIKILKLYAWEIPFAGRVSKTRNDEIKWIRSSFFTYIVTNFIYFCAPFMVSIAAFATFLLKDSNNVLNPTRAFVTLTLMDQLRYALFELPDAVADLIQFSISLKRLRKYFSCENKDVNVVGNNPDRGEAVSVKEASFSWSSDSDCVLKDIDLHVPVGKLIAVIGPVGSGKSSLLSALLGELYKKSGSVDLKGSTAYLPQVTWVLNRSLKSNILLVKHMAEEKYNKILDLCCLRTDLEILPAGDETEIGEKGVNLSGGQKLRVNLAQAVYQDKDIYFLDDPLSAVDVHVRKSLFNDVIGNSGLLKNKTRILVTHDTSVLPDVDLIVSMKDGKVDEMGTYQELLDKKGSFASFVEEHSIPKTTEEGGLENEILSISRLNSRDSAKSADLNEFGGGDRLLLNAEKLADDLKEKHRLTDDEKMEVGGVRRLIYLNYVKQMGLPLFIGSVIGFLALVSFEAGGNIWLSKWSADAAKNETRSKSQTIWRLSIYGTFGIAQVLSSVLGALLLVLGATRASERYHRFMLDSVLKSPMSFFDTTPVGRIINRFTTDMEILDNQLFYQIEGWLNCIFYVFASFVVIGINTPIFLACLLPLGVLYYLILKLHLNTFRQIRRLESTGRSPVYSLFMEAIQGVSSISAYGAKKEFIQTFEEKLDRYFVCTFNTNVCNRWLGFCLNTLGSVIVFVTTILAIQNRDTMSPSVVGLIITYSLSVTDALKWFVRMNSELENKSISIERIDEYCHLKSEAPWDLSNRKLTDDWPQNGTIRFEDYSTRYRENLDLVLKEINLSIEASEKVGIIGRTGAGKSSITLALFRVVEPISGTIFIDDIDITKIGLHNLREKLTIIPQDPVLFTGNLRINLDPNNEHSDDEIWESLEKSYLKTFVSNLSEGLEYNIEEGGANLSAGQRQLVCLARALLKNSKILVLDEATASVDMETDSLIQNTIRTDFADRTVITIAHRINTVLDYDKIVVLENGNIIEVGNPTNLLENQNSRFYLMNKEAGLV</sequence>
<dbReference type="SMART" id="SM00382">
    <property type="entry name" value="AAA"/>
    <property type="match status" value="2"/>
</dbReference>
<dbReference type="Gene3D" id="3.40.50.300">
    <property type="entry name" value="P-loop containing nucleotide triphosphate hydrolases"/>
    <property type="match status" value="2"/>
</dbReference>
<evidence type="ECO:0000313" key="13">
    <source>
        <dbReference type="EMBL" id="CAL1293331.1"/>
    </source>
</evidence>
<comment type="caution">
    <text evidence="13">The sequence shown here is derived from an EMBL/GenBank/DDBJ whole genome shotgun (WGS) entry which is preliminary data.</text>
</comment>
<feature type="transmembrane region" description="Helical" evidence="10">
    <location>
        <begin position="949"/>
        <end position="973"/>
    </location>
</feature>
<evidence type="ECO:0000256" key="6">
    <source>
        <dbReference type="ARBA" id="ARBA00022741"/>
    </source>
</evidence>
<dbReference type="CDD" id="cd03244">
    <property type="entry name" value="ABCC_MRP_domain2"/>
    <property type="match status" value="1"/>
</dbReference>
<feature type="domain" description="ABC transmembrane type-1" evidence="12">
    <location>
        <begin position="288"/>
        <end position="561"/>
    </location>
</feature>
<keyword evidence="7" id="KW-0067">ATP-binding</keyword>
<feature type="transmembrane region" description="Helical" evidence="10">
    <location>
        <begin position="312"/>
        <end position="330"/>
    </location>
</feature>
<keyword evidence="3" id="KW-0813">Transport</keyword>
<keyword evidence="5" id="KW-0677">Repeat</keyword>
<dbReference type="GO" id="GO:0016887">
    <property type="term" value="F:ATP hydrolysis activity"/>
    <property type="evidence" value="ECO:0007669"/>
    <property type="project" value="InterPro"/>
</dbReference>
<dbReference type="PROSITE" id="PS50893">
    <property type="entry name" value="ABC_TRANSPORTER_2"/>
    <property type="match status" value="2"/>
</dbReference>
<feature type="transmembrane region" description="Helical" evidence="10">
    <location>
        <begin position="899"/>
        <end position="917"/>
    </location>
</feature>
<feature type="transmembrane region" description="Helical" evidence="10">
    <location>
        <begin position="1045"/>
        <end position="1065"/>
    </location>
</feature>
<feature type="transmembrane region" description="Helical" evidence="10">
    <location>
        <begin position="32"/>
        <end position="51"/>
    </location>
</feature>
<evidence type="ECO:0008006" key="15">
    <source>
        <dbReference type="Google" id="ProtNLM"/>
    </source>
</evidence>
<dbReference type="InterPro" id="IPR003439">
    <property type="entry name" value="ABC_transporter-like_ATP-bd"/>
</dbReference>
<evidence type="ECO:0000256" key="9">
    <source>
        <dbReference type="ARBA" id="ARBA00023136"/>
    </source>
</evidence>
<evidence type="ECO:0000313" key="14">
    <source>
        <dbReference type="Proteomes" id="UP001497382"/>
    </source>
</evidence>
<evidence type="ECO:0000259" key="12">
    <source>
        <dbReference type="PROSITE" id="PS50929"/>
    </source>
</evidence>
<dbReference type="GO" id="GO:0140359">
    <property type="term" value="F:ABC-type transporter activity"/>
    <property type="evidence" value="ECO:0007669"/>
    <property type="project" value="InterPro"/>
</dbReference>
<dbReference type="Proteomes" id="UP001497382">
    <property type="component" value="Unassembled WGS sequence"/>
</dbReference>
<feature type="domain" description="ABC transmembrane type-1" evidence="12">
    <location>
        <begin position="905"/>
        <end position="1187"/>
    </location>
</feature>
<evidence type="ECO:0000256" key="2">
    <source>
        <dbReference type="ARBA" id="ARBA00009726"/>
    </source>
</evidence>
<dbReference type="PANTHER" id="PTHR24223:SF443">
    <property type="entry name" value="MULTIDRUG-RESISTANCE LIKE PROTEIN 1, ISOFORM I"/>
    <property type="match status" value="1"/>
</dbReference>
<evidence type="ECO:0000256" key="7">
    <source>
        <dbReference type="ARBA" id="ARBA00022840"/>
    </source>
</evidence>
<keyword evidence="14" id="KW-1185">Reference proteome</keyword>
<dbReference type="InterPro" id="IPR003593">
    <property type="entry name" value="AAA+_ATPase"/>
</dbReference>
<evidence type="ECO:0000256" key="4">
    <source>
        <dbReference type="ARBA" id="ARBA00022692"/>
    </source>
</evidence>
<comment type="subcellular location">
    <subcellularLocation>
        <location evidence="1">Vacuole membrane</location>
        <topology evidence="1">Multi-pass membrane protein</topology>
    </subcellularLocation>
</comment>
<dbReference type="InterPro" id="IPR011527">
    <property type="entry name" value="ABC1_TM_dom"/>
</dbReference>
<dbReference type="PANTHER" id="PTHR24223">
    <property type="entry name" value="ATP-BINDING CASSETTE SUB-FAMILY C"/>
    <property type="match status" value="1"/>
</dbReference>
<dbReference type="EMBL" id="CAXIEN010000324">
    <property type="protein sequence ID" value="CAL1293331.1"/>
    <property type="molecule type" value="Genomic_DNA"/>
</dbReference>
<dbReference type="InterPro" id="IPR017871">
    <property type="entry name" value="ABC_transporter-like_CS"/>
</dbReference>
<dbReference type="GO" id="GO:0005774">
    <property type="term" value="C:vacuolar membrane"/>
    <property type="evidence" value="ECO:0007669"/>
    <property type="project" value="UniProtKB-SubCell"/>
</dbReference>
<feature type="transmembrane region" description="Helical" evidence="10">
    <location>
        <begin position="275"/>
        <end position="300"/>
    </location>
</feature>
<feature type="transmembrane region" description="Helical" evidence="10">
    <location>
        <begin position="496"/>
        <end position="523"/>
    </location>
</feature>
<feature type="transmembrane region" description="Helical" evidence="10">
    <location>
        <begin position="418"/>
        <end position="436"/>
    </location>
</feature>
<evidence type="ECO:0000256" key="5">
    <source>
        <dbReference type="ARBA" id="ARBA00022737"/>
    </source>
</evidence>
<dbReference type="CDD" id="cd18603">
    <property type="entry name" value="ABC_6TM_MRP1_2_3_6_D2_like"/>
    <property type="match status" value="1"/>
</dbReference>
<dbReference type="FunFam" id="1.20.1560.10:FF:000006">
    <property type="entry name" value="ATP-binding cassette, sub-family C (CFTR/MRP), member 9"/>
    <property type="match status" value="1"/>
</dbReference>
<dbReference type="SUPFAM" id="SSF52540">
    <property type="entry name" value="P-loop containing nucleoside triphosphate hydrolases"/>
    <property type="match status" value="2"/>
</dbReference>
<dbReference type="FunFam" id="3.40.50.300:FF:000074">
    <property type="entry name" value="Multidrug resistance-associated protein 5 isoform 1"/>
    <property type="match status" value="1"/>
</dbReference>
<evidence type="ECO:0000256" key="10">
    <source>
        <dbReference type="SAM" id="Phobius"/>
    </source>
</evidence>
<proteinExistence type="inferred from homology"/>
<feature type="transmembrane region" description="Helical" evidence="10">
    <location>
        <begin position="99"/>
        <end position="121"/>
    </location>
</feature>
<dbReference type="CDD" id="cd03250">
    <property type="entry name" value="ABCC_MRP_domain1"/>
    <property type="match status" value="1"/>
</dbReference>
<comment type="similarity">
    <text evidence="2">Belongs to the ABC transporter superfamily. ABCC family. Conjugate transporter (TC 3.A.1.208) subfamily.</text>
</comment>
<dbReference type="InterPro" id="IPR036640">
    <property type="entry name" value="ABC1_TM_sf"/>
</dbReference>
<dbReference type="InterPro" id="IPR050173">
    <property type="entry name" value="ABC_transporter_C-like"/>
</dbReference>
<dbReference type="SUPFAM" id="SSF90123">
    <property type="entry name" value="ABC transporter transmembrane region"/>
    <property type="match status" value="2"/>
</dbReference>
<dbReference type="PROSITE" id="PS50929">
    <property type="entry name" value="ABC_TM1F"/>
    <property type="match status" value="2"/>
</dbReference>
<feature type="transmembrane region" description="Helical" evidence="10">
    <location>
        <begin position="1129"/>
        <end position="1150"/>
    </location>
</feature>
<evidence type="ECO:0000256" key="3">
    <source>
        <dbReference type="ARBA" id="ARBA00022448"/>
    </source>
</evidence>
<dbReference type="GO" id="GO:0005524">
    <property type="term" value="F:ATP binding"/>
    <property type="evidence" value="ECO:0007669"/>
    <property type="project" value="UniProtKB-KW"/>
</dbReference>
<feature type="domain" description="ABC transporter" evidence="11">
    <location>
        <begin position="593"/>
        <end position="817"/>
    </location>
</feature>
<gene>
    <name evidence="13" type="ORF">LARSCL_LOCUS18135</name>
</gene>
<dbReference type="PROSITE" id="PS00211">
    <property type="entry name" value="ABC_TRANSPORTER_1"/>
    <property type="match status" value="1"/>
</dbReference>
<dbReference type="InterPro" id="IPR027417">
    <property type="entry name" value="P-loop_NTPase"/>
</dbReference>
<dbReference type="Gene3D" id="1.20.1560.10">
    <property type="entry name" value="ABC transporter type 1, transmembrane domain"/>
    <property type="match status" value="2"/>
</dbReference>
<dbReference type="Pfam" id="PF00664">
    <property type="entry name" value="ABC_membrane"/>
    <property type="match status" value="2"/>
</dbReference>
<reference evidence="13 14" key="1">
    <citation type="submission" date="2024-04" db="EMBL/GenBank/DDBJ databases">
        <authorList>
            <person name="Rising A."/>
            <person name="Reimegard J."/>
            <person name="Sonavane S."/>
            <person name="Akerstrom W."/>
            <person name="Nylinder S."/>
            <person name="Hedman E."/>
            <person name="Kallberg Y."/>
        </authorList>
    </citation>
    <scope>NUCLEOTIDE SEQUENCE [LARGE SCALE GENOMIC DNA]</scope>
</reference>
<protein>
    <recommendedName>
        <fullName evidence="15">Multidrug resistance-associated protein 1</fullName>
    </recommendedName>
</protein>